<evidence type="ECO:0000256" key="10">
    <source>
        <dbReference type="ARBA" id="ARBA00023054"/>
    </source>
</evidence>
<feature type="domain" description="Coronavirus spike (S) glycoprotein S2 subunit heptad repeat 1 (HR1) region profile" evidence="16">
    <location>
        <begin position="983"/>
        <end position="1102"/>
    </location>
</feature>
<dbReference type="InterPro" id="IPR044873">
    <property type="entry name" value="Spike_S2_CoV_HR1"/>
</dbReference>
<evidence type="ECO:0000256" key="12">
    <source>
        <dbReference type="ARBA" id="ARBA00023180"/>
    </source>
</evidence>
<evidence type="ECO:0000313" key="18">
    <source>
        <dbReference type="EMBL" id="WCC63201.1"/>
    </source>
</evidence>
<dbReference type="PROSITE" id="PS51924">
    <property type="entry name" value="COV_S2_HR2"/>
    <property type="match status" value="1"/>
</dbReference>
<keyword evidence="5" id="KW-0946">Virion</keyword>
<dbReference type="SUPFAM" id="SSF111474">
    <property type="entry name" value="Coronavirus S2 glycoprotein"/>
    <property type="match status" value="2"/>
</dbReference>
<evidence type="ECO:0000259" key="17">
    <source>
        <dbReference type="PROSITE" id="PS51924"/>
    </source>
</evidence>
<dbReference type="InterPro" id="IPR043473">
    <property type="entry name" value="S2_sf_CoV"/>
</dbReference>
<dbReference type="GO" id="GO:0075509">
    <property type="term" value="P:endocytosis involved in viral entry into host cell"/>
    <property type="evidence" value="ECO:0007669"/>
    <property type="project" value="InterPro"/>
</dbReference>
<protein>
    <submittedName>
        <fullName evidence="18">Spike protein</fullName>
    </submittedName>
</protein>
<sequence length="1388" mass="152120">MVIVWFQLNNMLFIPFFFVAVSAANIGCEKNLGLSMEDLKLNLPPNTTNAYVSGFLPLPDNWNCQVSGNTGKPHVHSNAHGVFVSYYSTAQDIVVGVGTSKSNNSWGMYFFQKNQEHRAIVRICKWTRFSEPNYAPNSDAGRSECLFNKEFPFTFVHAGNEIVGATWSGDKVLLYTRTGIVTFFVPGAREWDVVSIRCKFAEQCAHQVIHNATTVIVSTGNTGLITNYTVCGNCSGFPAHVFAVGQDGTIPASFEFDNWFYLTNSSSPVSGRFSSFQPLKLSCLWPVPALLGNTLPVYFNMSKNSANCNGFRADGVVDALRFALNFSDERAFAREGVISLETVGNIYNFTCTNSSTPNEDSSFVLPFGVIDQAYYCFMTFYLNRTADLKTTVFAGMLPPVVREFVVMRNGDFYLNGFRVFSVGHVVSARFNISSNDSRDFWTVAFANNAPVLVDINSTNIQQLLYCNNPLNVIKCQQLRFNLDNGFYSYAPETANNLPRSFVRLPKYMTHSVINVSVAVSYDVVNKTNIGLYAWRVSFADNWLGYDRDNRTTVCADTASFSVKLIKGSFSYGDVYVDIWSGECPFSFAALNNYLSFGSICFSLVPNGGCAMSIVTRGSYGEPQKFAALYVSFSEGDNVIGVPKAPLPGVLDMSEVHYNVCTSYTIYGHTGRGVISRGPVDYVSGLYYTSPAGDLLAYKNSTTGEVFIIQPCQFASQVAVVADTIVGAASSSVNSSIPFNNTVDAGLFYYHFNNVTDVNGTKCEVPTLTYGGLGICADGKIVNATRRYAAPEPISPVVTGNISVPMNFSFSVQVEYIQIMLKPVTVDCSVYVCNGNPRCLQLLSQYASACKTIEQALQLSARLESVEVNSMVAISDTALNLGVISKFDNTFNLSNVLPASVGGKSVIEDLLFDKVVTSGLGTVDTDYKACAEKMANTIAEAGCVQYYNGIMVLPGVVDQSLLGQYTAALTGAMVMGGITAAAAIPFSIAVQSRLNYLALQTDVLQRNQQILAQSFNSAMGNITNAFENVGNAIEHTSQGLQTVAQALDKVQNAVNEQGNALSHLTKQLASNFQAISASIEDLYVRLGQVEADQQVDRLITGRLAALNAFVSQQLTKYTDVRASRQLAQEKINECVKSQSFRYGFCGNGTHVFSVANAAPDGIMFFHSVLLPTAYAEVNAYAGLCVDDKGYVLRDPGNVLFQKPGNDTYLITPRRMFEPRIPQMSDFVQISGCNVSYVNVSSENLPDIVPDFMDVNATIQDILDKLQNYSKPDFGLDIFNATYLNLSAEINDLTNRSQQLQAITEELRATIANINGTLVDLEWLNRVETYIKWPWYVWLAIAVALIVLTGLMLWCCLSTGCCGCCSCMASTLDFRGSRLQQYEVEKVHIQ</sequence>
<dbReference type="Pfam" id="PF19209">
    <property type="entry name" value="CoV_S1_C"/>
    <property type="match status" value="1"/>
</dbReference>
<dbReference type="InterPro" id="IPR043614">
    <property type="entry name" value="Spike_S2_CoV_C"/>
</dbReference>
<dbReference type="GO" id="GO:0044173">
    <property type="term" value="C:host cell endoplasmic reticulum-Golgi intermediate compartment membrane"/>
    <property type="evidence" value="ECO:0007669"/>
    <property type="project" value="UniProtKB-SubCell"/>
</dbReference>
<dbReference type="Gene3D" id="2.60.40.3130">
    <property type="match status" value="1"/>
</dbReference>
<dbReference type="GO" id="GO:0016020">
    <property type="term" value="C:membrane"/>
    <property type="evidence" value="ECO:0007669"/>
    <property type="project" value="InterPro"/>
</dbReference>
<dbReference type="GO" id="GO:0046813">
    <property type="term" value="P:receptor-mediated virion attachment to host cell"/>
    <property type="evidence" value="ECO:0007669"/>
    <property type="project" value="InterPro"/>
</dbReference>
<evidence type="ECO:0000256" key="1">
    <source>
        <dbReference type="ARBA" id="ARBA00022581"/>
    </source>
</evidence>
<keyword evidence="7" id="KW-0261">Viral envelope protein</keyword>
<dbReference type="GO" id="GO:0039654">
    <property type="term" value="P:fusion of virus membrane with host endosome membrane"/>
    <property type="evidence" value="ECO:0007669"/>
    <property type="project" value="InterPro"/>
</dbReference>
<dbReference type="CDD" id="cd22369">
    <property type="entry name" value="alphaCoV_Spike_SD1-2_S1-S2_S2"/>
    <property type="match status" value="1"/>
</dbReference>
<keyword evidence="11 15" id="KW-0472">Membrane</keyword>
<dbReference type="InterPro" id="IPR002551">
    <property type="entry name" value="Spike_S1_CoV"/>
</dbReference>
<evidence type="ECO:0000256" key="13">
    <source>
        <dbReference type="ARBA" id="ARBA00023296"/>
    </source>
</evidence>
<keyword evidence="1" id="KW-0945">Host-virus interaction</keyword>
<name>A0AA49I9Q1_9NIDO</name>
<accession>A0AA49I9Q1</accession>
<dbReference type="EMBL" id="OQ175262">
    <property type="protein sequence ID" value="WCC63201.1"/>
    <property type="molecule type" value="Genomic_RNA"/>
</dbReference>
<keyword evidence="6" id="KW-1043">Host membrane</keyword>
<evidence type="ECO:0000256" key="4">
    <source>
        <dbReference type="ARBA" id="ARBA00022804"/>
    </source>
</evidence>
<keyword evidence="10 14" id="KW-0175">Coiled coil</keyword>
<keyword evidence="8 15" id="KW-1133">Transmembrane helix</keyword>
<dbReference type="PROSITE" id="PS51923">
    <property type="entry name" value="COV_S2_HR1"/>
    <property type="match status" value="1"/>
</dbReference>
<keyword evidence="3" id="KW-0732">Signal</keyword>
<dbReference type="InterPro" id="IPR043607">
    <property type="entry name" value="CoV_S1_C"/>
</dbReference>
<dbReference type="GO" id="GO:0019031">
    <property type="term" value="C:viral envelope"/>
    <property type="evidence" value="ECO:0007669"/>
    <property type="project" value="UniProtKB-KW"/>
</dbReference>
<feature type="transmembrane region" description="Helical" evidence="15">
    <location>
        <begin position="1333"/>
        <end position="1352"/>
    </location>
</feature>
<evidence type="ECO:0000256" key="15">
    <source>
        <dbReference type="SAM" id="Phobius"/>
    </source>
</evidence>
<dbReference type="Pfam" id="PF01601">
    <property type="entry name" value="CoV_S2"/>
    <property type="match status" value="1"/>
</dbReference>
<dbReference type="InterPro" id="IPR002552">
    <property type="entry name" value="Spike_S2_CoV"/>
</dbReference>
<gene>
    <name evidence="18" type="primary">S</name>
</gene>
<dbReference type="InterPro" id="IPR044874">
    <property type="entry name" value="Spike_S2_CoV_HR2"/>
</dbReference>
<reference evidence="18" key="1">
    <citation type="submission" date="2023-01" db="EMBL/GenBank/DDBJ databases">
        <title>Panoramic Analysis of Coronaviruses Carried by Representative Bat Species in Southern China to Better Understand the Coronavirus Sphere.</title>
        <authorList>
            <person name="Han Y."/>
            <person name="Xu P."/>
            <person name="Wang Y."/>
            <person name="Zhao W."/>
            <person name="Wang J."/>
            <person name="Jin Q."/>
            <person name="Wu Z."/>
        </authorList>
    </citation>
    <scope>NUCLEOTIDE SEQUENCE</scope>
    <source>
        <strain evidence="18">BtMp-AlphaCoV/GD2016-Q72</strain>
    </source>
</reference>
<evidence type="ECO:0000256" key="2">
    <source>
        <dbReference type="ARBA" id="ARBA00022692"/>
    </source>
</evidence>
<proteinExistence type="predicted"/>
<evidence type="ECO:0000256" key="5">
    <source>
        <dbReference type="ARBA" id="ARBA00022844"/>
    </source>
</evidence>
<evidence type="ECO:0000256" key="8">
    <source>
        <dbReference type="ARBA" id="ARBA00022989"/>
    </source>
</evidence>
<evidence type="ECO:0000256" key="6">
    <source>
        <dbReference type="ARBA" id="ARBA00022870"/>
    </source>
</evidence>
<feature type="coiled-coil region" evidence="14">
    <location>
        <begin position="1281"/>
        <end position="1308"/>
    </location>
</feature>
<keyword evidence="13" id="KW-1160">Virus entry into host cell</keyword>
<feature type="domain" description="Coronavirus spike (S) glycoprotein S2 subunit heptad repeat 2 (HR2) region profile" evidence="17">
    <location>
        <begin position="1248"/>
        <end position="1344"/>
    </location>
</feature>
<keyword evidence="2 15" id="KW-0812">Transmembrane</keyword>
<dbReference type="Gene3D" id="1.20.5.300">
    <property type="match status" value="2"/>
</dbReference>
<evidence type="ECO:0000256" key="9">
    <source>
        <dbReference type="ARBA" id="ARBA00023026"/>
    </source>
</evidence>
<dbReference type="GO" id="GO:0055036">
    <property type="term" value="C:virion membrane"/>
    <property type="evidence" value="ECO:0007669"/>
    <property type="project" value="UniProtKB-SubCell"/>
</dbReference>
<dbReference type="Pfam" id="PF01600">
    <property type="entry name" value="CoV_S1"/>
    <property type="match status" value="1"/>
</dbReference>
<keyword evidence="12" id="KW-0325">Glycoprotein</keyword>
<evidence type="ECO:0000256" key="14">
    <source>
        <dbReference type="SAM" id="Coils"/>
    </source>
</evidence>
<keyword evidence="4" id="KW-1161">Viral attachment to host cell</keyword>
<keyword evidence="9" id="KW-0843">Virulence</keyword>
<dbReference type="Pfam" id="PF19214">
    <property type="entry name" value="CoV_S2_C"/>
    <property type="match status" value="1"/>
</dbReference>
<organism evidence="18">
    <name type="scientific">Bat Coronavirus MpGD16</name>
    <dbReference type="NCBI Taxonomy" id="3018851"/>
    <lineage>
        <taxon>Viruses</taxon>
        <taxon>Riboviria</taxon>
        <taxon>Orthornavirae</taxon>
        <taxon>Pisuviricota</taxon>
        <taxon>Pisoniviricetes</taxon>
        <taxon>Nidovirales</taxon>
        <taxon>Cornidovirineae</taxon>
        <taxon>Coronaviridae</taxon>
        <taxon>Orthocoronavirinae</taxon>
    </lineage>
</organism>
<evidence type="ECO:0000256" key="3">
    <source>
        <dbReference type="ARBA" id="ARBA00022729"/>
    </source>
</evidence>
<evidence type="ECO:0000256" key="11">
    <source>
        <dbReference type="ARBA" id="ARBA00023136"/>
    </source>
</evidence>
<evidence type="ECO:0000256" key="7">
    <source>
        <dbReference type="ARBA" id="ARBA00022879"/>
    </source>
</evidence>
<dbReference type="GO" id="GO:0019064">
    <property type="term" value="P:fusion of virus membrane with host plasma membrane"/>
    <property type="evidence" value="ECO:0007669"/>
    <property type="project" value="InterPro"/>
</dbReference>
<evidence type="ECO:0000259" key="16">
    <source>
        <dbReference type="PROSITE" id="PS51923"/>
    </source>
</evidence>